<reference evidence="2" key="2">
    <citation type="journal article" date="2014" name="ISME J.">
        <title>Microbial stratification in low pH oxic and suboxic macroscopic growths along an acid mine drainage.</title>
        <authorList>
            <person name="Mendez-Garcia C."/>
            <person name="Mesa V."/>
            <person name="Sprenger R.R."/>
            <person name="Richter M."/>
            <person name="Diez M.S."/>
            <person name="Solano J."/>
            <person name="Bargiela R."/>
            <person name="Golyshina O.V."/>
            <person name="Manteca A."/>
            <person name="Ramos J.L."/>
            <person name="Gallego J.R."/>
            <person name="Llorente I."/>
            <person name="Martins Dos Santos V.A."/>
            <person name="Jensen O.N."/>
            <person name="Pelaez A.I."/>
            <person name="Sanchez J."/>
            <person name="Ferrer M."/>
        </authorList>
    </citation>
    <scope>NUCLEOTIDE SEQUENCE</scope>
</reference>
<name>T1ABQ0_9ZZZZ</name>
<evidence type="ECO:0008006" key="3">
    <source>
        <dbReference type="Google" id="ProtNLM"/>
    </source>
</evidence>
<keyword evidence="1" id="KW-1133">Transmembrane helix</keyword>
<keyword evidence="1" id="KW-0812">Transmembrane</keyword>
<accession>T1ABQ0</accession>
<reference evidence="2" key="1">
    <citation type="submission" date="2013-08" db="EMBL/GenBank/DDBJ databases">
        <authorList>
            <person name="Mendez C."/>
            <person name="Richter M."/>
            <person name="Ferrer M."/>
            <person name="Sanchez J."/>
        </authorList>
    </citation>
    <scope>NUCLEOTIDE SEQUENCE</scope>
</reference>
<evidence type="ECO:0000256" key="1">
    <source>
        <dbReference type="SAM" id="Phobius"/>
    </source>
</evidence>
<keyword evidence="1" id="KW-0472">Membrane</keyword>
<feature type="transmembrane region" description="Helical" evidence="1">
    <location>
        <begin position="99"/>
        <end position="117"/>
    </location>
</feature>
<gene>
    <name evidence="2" type="ORF">B2A_06001</name>
</gene>
<protein>
    <recommendedName>
        <fullName evidence="3">Elongation factor-1 alpha</fullName>
    </recommendedName>
</protein>
<evidence type="ECO:0000313" key="2">
    <source>
        <dbReference type="EMBL" id="EQD54472.1"/>
    </source>
</evidence>
<feature type="transmembrane region" description="Helical" evidence="1">
    <location>
        <begin position="71"/>
        <end position="92"/>
    </location>
</feature>
<dbReference type="EMBL" id="AUZZ01004204">
    <property type="protein sequence ID" value="EQD54472.1"/>
    <property type="molecule type" value="Genomic_DNA"/>
</dbReference>
<dbReference type="AlphaFoldDB" id="T1ABQ0"/>
<proteinExistence type="predicted"/>
<feature type="transmembrane region" description="Helical" evidence="1">
    <location>
        <begin position="123"/>
        <end position="145"/>
    </location>
</feature>
<organism evidence="2">
    <name type="scientific">mine drainage metagenome</name>
    <dbReference type="NCBI Taxonomy" id="410659"/>
    <lineage>
        <taxon>unclassified sequences</taxon>
        <taxon>metagenomes</taxon>
        <taxon>ecological metagenomes</taxon>
    </lineage>
</organism>
<sequence length="162" mass="17930">MDKIVAWLKSGAGESGYNKTIHPIIERDCARCHSAKSGMHLPDWNTYSGISKVAKVDTGMSLETLVELSHIHLFGIGLVAFVLGYVFTFAMLPAWFKNFVIVVPFVAMVIDIATWYLTKWDPIYAYTVVVAGAVLGLSWAIQIFVSLYQIVFLGKPEPQSAT</sequence>
<comment type="caution">
    <text evidence="2">The sequence shown here is derived from an EMBL/GenBank/DDBJ whole genome shotgun (WGS) entry which is preliminary data.</text>
</comment>